<dbReference type="Pfam" id="PF13483">
    <property type="entry name" value="Lactamase_B_3"/>
    <property type="match status" value="1"/>
</dbReference>
<keyword evidence="1" id="KW-0732">Signal</keyword>
<name>A0A1M6GW57_9RHOB</name>
<dbReference type="AlphaFoldDB" id="A0A1M6GW57"/>
<organism evidence="2 3">
    <name type="scientific">Wenxinia saemankumensis</name>
    <dbReference type="NCBI Taxonomy" id="1447782"/>
    <lineage>
        <taxon>Bacteria</taxon>
        <taxon>Pseudomonadati</taxon>
        <taxon>Pseudomonadota</taxon>
        <taxon>Alphaproteobacteria</taxon>
        <taxon>Rhodobacterales</taxon>
        <taxon>Roseobacteraceae</taxon>
        <taxon>Wenxinia</taxon>
    </lineage>
</organism>
<reference evidence="2 3" key="1">
    <citation type="submission" date="2016-11" db="EMBL/GenBank/DDBJ databases">
        <authorList>
            <person name="Jaros S."/>
            <person name="Januszkiewicz K."/>
            <person name="Wedrychowicz H."/>
        </authorList>
    </citation>
    <scope>NUCLEOTIDE SEQUENCE [LARGE SCALE GENOMIC DNA]</scope>
    <source>
        <strain evidence="2 3">DSM 100565</strain>
    </source>
</reference>
<dbReference type="InterPro" id="IPR036866">
    <property type="entry name" value="RibonucZ/Hydroxyglut_hydro"/>
</dbReference>
<dbReference type="EMBL" id="FQYO01000005">
    <property type="protein sequence ID" value="SHJ14171.1"/>
    <property type="molecule type" value="Genomic_DNA"/>
</dbReference>
<keyword evidence="3" id="KW-1185">Reference proteome</keyword>
<dbReference type="Proteomes" id="UP000184292">
    <property type="component" value="Unassembled WGS sequence"/>
</dbReference>
<accession>A0A1M6GW57</accession>
<evidence type="ECO:0000313" key="3">
    <source>
        <dbReference type="Proteomes" id="UP000184292"/>
    </source>
</evidence>
<dbReference type="SUPFAM" id="SSF56281">
    <property type="entry name" value="Metallo-hydrolase/oxidoreductase"/>
    <property type="match status" value="1"/>
</dbReference>
<protein>
    <submittedName>
        <fullName evidence="2">L-ascorbate metabolism protein UlaG, beta-lactamase superfamily</fullName>
    </submittedName>
</protein>
<proteinExistence type="predicted"/>
<evidence type="ECO:0000256" key="1">
    <source>
        <dbReference type="SAM" id="SignalP"/>
    </source>
</evidence>
<dbReference type="PANTHER" id="PTHR39189">
    <property type="entry name" value="UPF0173 METAL-DEPENDENT HYDROLASE YTKL"/>
    <property type="match status" value="1"/>
</dbReference>
<feature type="chain" id="PRO_5012206599" evidence="1">
    <location>
        <begin position="21"/>
        <end position="270"/>
    </location>
</feature>
<dbReference type="PANTHER" id="PTHR39189:SF1">
    <property type="entry name" value="UPF0173 METAL-DEPENDENT HYDROLASE YTKL"/>
    <property type="match status" value="1"/>
</dbReference>
<evidence type="ECO:0000313" key="2">
    <source>
        <dbReference type="EMBL" id="SHJ14171.1"/>
    </source>
</evidence>
<gene>
    <name evidence="2" type="ORF">SAMN05444417_2962</name>
</gene>
<feature type="signal peptide" evidence="1">
    <location>
        <begin position="1"/>
        <end position="20"/>
    </location>
</feature>
<dbReference type="STRING" id="1447782.SAMN05444417_2962"/>
<sequence>MAPMLRHLLPAVLLPLPALAQERIPSHCLAFAEGPARLQTAAWTDPVAPDSVRLTYVDHSMVLIQTPSLRAVTDFNGYLGNVDLVPDVVTMNRAHTTHFTRVPDPAIPHVLNGWGEAGAAAAHDLDLGEMRIRNVPTDIRNGRGGRIPDGNSIFLFEAAGLCLGHMGHLHHEPTEEDYAAMGRVDVAMVAVDGGLTLPIEEVIATMERLRASVVIPIHAFGPVPLGRFADGMAEAGFDVVRLEGAELVMSRERLPSRPTVMILEPSFLGE</sequence>
<dbReference type="Gene3D" id="3.60.15.10">
    <property type="entry name" value="Ribonuclease Z/Hydroxyacylglutathione hydrolase-like"/>
    <property type="match status" value="1"/>
</dbReference>